<feature type="transmembrane region" description="Helical" evidence="7">
    <location>
        <begin position="189"/>
        <end position="209"/>
    </location>
</feature>
<keyword evidence="2 7" id="KW-0812">Transmembrane</keyword>
<dbReference type="SMART" id="SM00382">
    <property type="entry name" value="AAA"/>
    <property type="match status" value="1"/>
</dbReference>
<dbReference type="GO" id="GO:0015421">
    <property type="term" value="F:ABC-type oligopeptide transporter activity"/>
    <property type="evidence" value="ECO:0007669"/>
    <property type="project" value="TreeGrafter"/>
</dbReference>
<evidence type="ECO:0000256" key="4">
    <source>
        <dbReference type="ARBA" id="ARBA00022840"/>
    </source>
</evidence>
<dbReference type="EMBL" id="PDNZ01000011">
    <property type="protein sequence ID" value="PWW81063.1"/>
    <property type="molecule type" value="Genomic_DNA"/>
</dbReference>
<dbReference type="PANTHER" id="PTHR43394">
    <property type="entry name" value="ATP-DEPENDENT PERMEASE MDL1, MITOCHONDRIAL"/>
    <property type="match status" value="1"/>
</dbReference>
<dbReference type="SUPFAM" id="SSF52540">
    <property type="entry name" value="P-loop containing nucleoside triphosphate hydrolases"/>
    <property type="match status" value="1"/>
</dbReference>
<evidence type="ECO:0000259" key="8">
    <source>
        <dbReference type="PROSITE" id="PS50893"/>
    </source>
</evidence>
<comment type="caution">
    <text evidence="10">The sequence shown here is derived from an EMBL/GenBank/DDBJ whole genome shotgun (WGS) entry which is preliminary data.</text>
</comment>
<dbReference type="Gene3D" id="3.40.50.300">
    <property type="entry name" value="P-loop containing nucleotide triphosphate hydrolases"/>
    <property type="match status" value="1"/>
</dbReference>
<comment type="subcellular location">
    <subcellularLocation>
        <location evidence="1">Cell membrane</location>
        <topology evidence="1">Multi-pass membrane protein</topology>
    </subcellularLocation>
</comment>
<feature type="transmembrane region" description="Helical" evidence="7">
    <location>
        <begin position="154"/>
        <end position="177"/>
    </location>
</feature>
<keyword evidence="11" id="KW-1185">Reference proteome</keyword>
<evidence type="ECO:0000256" key="2">
    <source>
        <dbReference type="ARBA" id="ARBA00022692"/>
    </source>
</evidence>
<feature type="transmembrane region" description="Helical" evidence="7">
    <location>
        <begin position="293"/>
        <end position="312"/>
    </location>
</feature>
<dbReference type="InterPro" id="IPR003439">
    <property type="entry name" value="ABC_transporter-like_ATP-bd"/>
</dbReference>
<dbReference type="PANTHER" id="PTHR43394:SF1">
    <property type="entry name" value="ATP-BINDING CASSETTE SUB-FAMILY B MEMBER 10, MITOCHONDRIAL"/>
    <property type="match status" value="1"/>
</dbReference>
<dbReference type="PROSITE" id="PS50893">
    <property type="entry name" value="ABC_TRANSPORTER_2"/>
    <property type="match status" value="1"/>
</dbReference>
<keyword evidence="6 7" id="KW-0472">Membrane</keyword>
<name>A0A317T321_9CHLB</name>
<keyword evidence="4" id="KW-0067">ATP-binding</keyword>
<evidence type="ECO:0000313" key="10">
    <source>
        <dbReference type="EMBL" id="PWW81063.1"/>
    </source>
</evidence>
<proteinExistence type="predicted"/>
<keyword evidence="5 7" id="KW-1133">Transmembrane helix</keyword>
<dbReference type="GO" id="GO:0016887">
    <property type="term" value="F:ATP hydrolysis activity"/>
    <property type="evidence" value="ECO:0007669"/>
    <property type="project" value="InterPro"/>
</dbReference>
<evidence type="ECO:0000256" key="5">
    <source>
        <dbReference type="ARBA" id="ARBA00022989"/>
    </source>
</evidence>
<reference evidence="11" key="1">
    <citation type="submission" date="2017-10" db="EMBL/GenBank/DDBJ databases">
        <authorList>
            <person name="Gaisin V.A."/>
            <person name="Rysina M.S."/>
            <person name="Grouzdev D.S."/>
        </authorList>
    </citation>
    <scope>NUCLEOTIDE SEQUENCE [LARGE SCALE GENOMIC DNA]</scope>
    <source>
        <strain evidence="11">V1</strain>
    </source>
</reference>
<dbReference type="InterPro" id="IPR036640">
    <property type="entry name" value="ABC1_TM_sf"/>
</dbReference>
<feature type="domain" description="ABC transporter" evidence="8">
    <location>
        <begin position="471"/>
        <end position="706"/>
    </location>
</feature>
<gene>
    <name evidence="10" type="ORF">CR164_12425</name>
</gene>
<organism evidence="10 11">
    <name type="scientific">Prosthecochloris marina</name>
    <dbReference type="NCBI Taxonomy" id="2017681"/>
    <lineage>
        <taxon>Bacteria</taxon>
        <taxon>Pseudomonadati</taxon>
        <taxon>Chlorobiota</taxon>
        <taxon>Chlorobiia</taxon>
        <taxon>Chlorobiales</taxon>
        <taxon>Chlorobiaceae</taxon>
        <taxon>Prosthecochloris</taxon>
    </lineage>
</organism>
<evidence type="ECO:0000256" key="3">
    <source>
        <dbReference type="ARBA" id="ARBA00022741"/>
    </source>
</evidence>
<dbReference type="InterPro" id="IPR027417">
    <property type="entry name" value="P-loop_NTPase"/>
</dbReference>
<sequence length="714" mass="77845">MSHHASFTSQMNIDWLAERCCALEGRTMGVPSARLEALQHHLDDRASANSPVPPGEALDTLLTLLGMADREHTDEPVSNMLPMVCAIPGIESGIIYGRTEQGGWMLESPNGVLQVSVIPPGSSFVSLRHQHDGAFKVPSFFDIFRQSVRDKISVFVKAGVASVLINVFALFVSFYSLQVYDRVIPTGGMQTLTVLTVGVLMIMALDLVVRLSRSFIMERFVRGMDQELSHRIFHRLLQIRMDQFPSSVGSLAAQVRGYEAIRTFASTATMYTLIDLPFGVVFLLVIMAIAGPLVALVALCFFCLSILVGLLFRRRIEDHTRESAGISNRKLGMLVDALDGAETIKSSGGAWQVISAWDQLNRKVIDDEALTRRFSEASMHLTAFMQQISYILLVATGAWLASTSSLTTGGIIACAILSGRVLAPIGMLPGLIVQWGHAKIAYENIERFFTLEQDNHGVDRPLAPNSLKGNFVLENVRFAYGDNRPVLSIDRLHLVPGEKVAVLGMVGSGKSTLLKILAGLYKPTSGTVLIDGLDLHQVSRHVLTEHAGYLPQQVHLFGGTLRDNLLFGLKRLPDSAVMEVCRKTGLSDLIAQHPKGLDLLISEGGAGVSDGQRQLIGLTRLMLSSPRIWLLDEPTSSMDDRFEQRVMNALAEQIGAEDSMVLITHKPALLRLVDRIVVLVPGGVALDGARDKVLNSLRAPGAAQSRPPAPTRSS</sequence>
<feature type="transmembrane region" description="Helical" evidence="7">
    <location>
        <begin position="268"/>
        <end position="287"/>
    </location>
</feature>
<protein>
    <submittedName>
        <fullName evidence="10">Type I secretion system permease/ATPase</fullName>
    </submittedName>
</protein>
<dbReference type="InterPro" id="IPR039421">
    <property type="entry name" value="Type_1_exporter"/>
</dbReference>
<feature type="domain" description="ABC transmembrane type-1" evidence="9">
    <location>
        <begin position="158"/>
        <end position="437"/>
    </location>
</feature>
<dbReference type="GO" id="GO:0005886">
    <property type="term" value="C:plasma membrane"/>
    <property type="evidence" value="ECO:0007669"/>
    <property type="project" value="UniProtKB-SubCell"/>
</dbReference>
<dbReference type="SUPFAM" id="SSF90123">
    <property type="entry name" value="ABC transporter transmembrane region"/>
    <property type="match status" value="1"/>
</dbReference>
<dbReference type="AlphaFoldDB" id="A0A317T321"/>
<evidence type="ECO:0000313" key="11">
    <source>
        <dbReference type="Proteomes" id="UP000246278"/>
    </source>
</evidence>
<dbReference type="Pfam" id="PF00005">
    <property type="entry name" value="ABC_tran"/>
    <property type="match status" value="1"/>
</dbReference>
<dbReference type="GO" id="GO:0005524">
    <property type="term" value="F:ATP binding"/>
    <property type="evidence" value="ECO:0007669"/>
    <property type="project" value="UniProtKB-KW"/>
</dbReference>
<evidence type="ECO:0000256" key="1">
    <source>
        <dbReference type="ARBA" id="ARBA00004651"/>
    </source>
</evidence>
<evidence type="ECO:0000259" key="9">
    <source>
        <dbReference type="PROSITE" id="PS50929"/>
    </source>
</evidence>
<evidence type="ECO:0000256" key="6">
    <source>
        <dbReference type="ARBA" id="ARBA00023136"/>
    </source>
</evidence>
<dbReference type="RefSeq" id="WP_110024321.1">
    <property type="nucleotide sequence ID" value="NZ_PDNZ01000011.1"/>
</dbReference>
<dbReference type="Gene3D" id="1.20.1560.10">
    <property type="entry name" value="ABC transporter type 1, transmembrane domain"/>
    <property type="match status" value="1"/>
</dbReference>
<evidence type="ECO:0000256" key="7">
    <source>
        <dbReference type="SAM" id="Phobius"/>
    </source>
</evidence>
<dbReference type="Pfam" id="PF00664">
    <property type="entry name" value="ABC_membrane"/>
    <property type="match status" value="1"/>
</dbReference>
<feature type="transmembrane region" description="Helical" evidence="7">
    <location>
        <begin position="381"/>
        <end position="402"/>
    </location>
</feature>
<dbReference type="OrthoDB" id="593815at2"/>
<dbReference type="PROSITE" id="PS50929">
    <property type="entry name" value="ABC_TM1F"/>
    <property type="match status" value="1"/>
</dbReference>
<dbReference type="Proteomes" id="UP000246278">
    <property type="component" value="Unassembled WGS sequence"/>
</dbReference>
<keyword evidence="3" id="KW-0547">Nucleotide-binding</keyword>
<dbReference type="InterPro" id="IPR003593">
    <property type="entry name" value="AAA+_ATPase"/>
</dbReference>
<accession>A0A317T321</accession>
<dbReference type="InterPro" id="IPR011527">
    <property type="entry name" value="ABC1_TM_dom"/>
</dbReference>